<name>X1K3P8_9ZZZZ</name>
<sequence length="133" mass="15392">MFTQQDSKGLRVLVVVAMLAFVLSIQCVSPKIASAQKTELTVAYMPHPIQDQQLKWMEKWAERRGDVTIKRSAISYEIYVAKLSSNFLLPESDYDVFWHNDDWGQLWAIYLESLDGLEALHKVRRELVDAIFT</sequence>
<proteinExistence type="predicted"/>
<reference evidence="1" key="1">
    <citation type="journal article" date="2014" name="Front. Microbiol.">
        <title>High frequency of phylogenetically diverse reductive dehalogenase-homologous genes in deep subseafloor sedimentary metagenomes.</title>
        <authorList>
            <person name="Kawai M."/>
            <person name="Futagami T."/>
            <person name="Toyoda A."/>
            <person name="Takaki Y."/>
            <person name="Nishi S."/>
            <person name="Hori S."/>
            <person name="Arai W."/>
            <person name="Tsubouchi T."/>
            <person name="Morono Y."/>
            <person name="Uchiyama I."/>
            <person name="Ito T."/>
            <person name="Fujiyama A."/>
            <person name="Inagaki F."/>
            <person name="Takami H."/>
        </authorList>
    </citation>
    <scope>NUCLEOTIDE SEQUENCE</scope>
    <source>
        <strain evidence="1">Expedition CK06-06</strain>
    </source>
</reference>
<dbReference type="AlphaFoldDB" id="X1K3P8"/>
<dbReference type="SUPFAM" id="SSF53850">
    <property type="entry name" value="Periplasmic binding protein-like II"/>
    <property type="match status" value="1"/>
</dbReference>
<protein>
    <submittedName>
        <fullName evidence="1">Uncharacterized protein</fullName>
    </submittedName>
</protein>
<accession>X1K3P8</accession>
<dbReference type="Gene3D" id="3.40.190.10">
    <property type="entry name" value="Periplasmic binding protein-like II"/>
    <property type="match status" value="1"/>
</dbReference>
<comment type="caution">
    <text evidence="1">The sequence shown here is derived from an EMBL/GenBank/DDBJ whole genome shotgun (WGS) entry which is preliminary data.</text>
</comment>
<gene>
    <name evidence="1" type="ORF">S03H2_64048</name>
</gene>
<dbReference type="EMBL" id="BARU01041559">
    <property type="protein sequence ID" value="GAH76683.1"/>
    <property type="molecule type" value="Genomic_DNA"/>
</dbReference>
<evidence type="ECO:0000313" key="1">
    <source>
        <dbReference type="EMBL" id="GAH76683.1"/>
    </source>
</evidence>
<organism evidence="1">
    <name type="scientific">marine sediment metagenome</name>
    <dbReference type="NCBI Taxonomy" id="412755"/>
    <lineage>
        <taxon>unclassified sequences</taxon>
        <taxon>metagenomes</taxon>
        <taxon>ecological metagenomes</taxon>
    </lineage>
</organism>
<feature type="non-terminal residue" evidence="1">
    <location>
        <position position="133"/>
    </location>
</feature>